<protein>
    <submittedName>
        <fullName evidence="1">Uncharacterized protein</fullName>
    </submittedName>
</protein>
<gene>
    <name evidence="1" type="ORF">Tdes44962_MAKER01887</name>
</gene>
<comment type="caution">
    <text evidence="1">The sequence shown here is derived from an EMBL/GenBank/DDBJ whole genome shotgun (WGS) entry which is preliminary data.</text>
</comment>
<evidence type="ECO:0000313" key="1">
    <source>
        <dbReference type="EMBL" id="KAH9835968.1"/>
    </source>
</evidence>
<evidence type="ECO:0000313" key="2">
    <source>
        <dbReference type="Proteomes" id="UP001138500"/>
    </source>
</evidence>
<organism evidence="1 2">
    <name type="scientific">Teratosphaeria destructans</name>
    <dbReference type="NCBI Taxonomy" id="418781"/>
    <lineage>
        <taxon>Eukaryota</taxon>
        <taxon>Fungi</taxon>
        <taxon>Dikarya</taxon>
        <taxon>Ascomycota</taxon>
        <taxon>Pezizomycotina</taxon>
        <taxon>Dothideomycetes</taxon>
        <taxon>Dothideomycetidae</taxon>
        <taxon>Mycosphaerellales</taxon>
        <taxon>Teratosphaeriaceae</taxon>
        <taxon>Teratosphaeria</taxon>
    </lineage>
</organism>
<sequence length="342" mass="38596">MSRHSRADFAKESHNECIFVVHAANIASSGSQHPATSAIVPGNLLQNAHRSEDLESEKKVFYNAINSARKSEGARYVKLDPTIAADVQSYADTLPQLRAWERHREDVSTRASTCIEQGMSQHGRESFRLISPPGYRALACCELWCRGKHIRHPRLRQHVRRLTHVSTYSRRHFGGSLCHLSTAFDTMVDPRWEFVGIGRTEDRRWIVEFFGGRDIGYQIKKSEINLDVHELPAFDQSGEQGGDQVVIKERTLRRKQSSVDLATAYADVCDEAAVSAPLLIRYGGDVDDLDGTDRMEHVGRHRRMALAALNGDRGQEYAADGIEREWCEDSTSQPPSHPYLWG</sequence>
<dbReference type="OrthoDB" id="3825639at2759"/>
<accession>A0A9W7SWF7</accession>
<name>A0A9W7SWF7_9PEZI</name>
<reference evidence="1 2" key="1">
    <citation type="journal article" date="2018" name="IMA Fungus">
        <title>IMA Genome-F 10: Nine draft genome sequences of Claviceps purpurea s.lat., including C. arundinis, C. humidiphila, and C. cf. spartinae, pseudomolecules for the pitch canker pathogen Fusarium circinatum, draft genome of Davidsoniella eucalypti, Grosmannia galeiformis, Quambalaria eucalypti, and Teratosphaeria destructans.</title>
        <authorList>
            <person name="Wingfield B.D."/>
            <person name="Liu M."/>
            <person name="Nguyen H.D."/>
            <person name="Lane F.A."/>
            <person name="Morgan S.W."/>
            <person name="De Vos L."/>
            <person name="Wilken P.M."/>
            <person name="Duong T.A."/>
            <person name="Aylward J."/>
            <person name="Coetzee M.P."/>
            <person name="Dadej K."/>
            <person name="De Beer Z.W."/>
            <person name="Findlay W."/>
            <person name="Havenga M."/>
            <person name="Kolarik M."/>
            <person name="Menzies J.G."/>
            <person name="Naidoo K."/>
            <person name="Pochopski O."/>
            <person name="Shoukouhi P."/>
            <person name="Santana Q.C."/>
            <person name="Seifert K.A."/>
            <person name="Soal N."/>
            <person name="Steenkamp E.T."/>
            <person name="Tatham C.T."/>
            <person name="van der Nest M.A."/>
            <person name="Wingfield M.J."/>
        </authorList>
    </citation>
    <scope>NUCLEOTIDE SEQUENCE [LARGE SCALE GENOMIC DNA]</scope>
    <source>
        <strain evidence="1">CMW44962</strain>
    </source>
</reference>
<keyword evidence="2" id="KW-1185">Reference proteome</keyword>
<dbReference type="Proteomes" id="UP001138500">
    <property type="component" value="Unassembled WGS sequence"/>
</dbReference>
<dbReference type="EMBL" id="RIBY02000890">
    <property type="protein sequence ID" value="KAH9835968.1"/>
    <property type="molecule type" value="Genomic_DNA"/>
</dbReference>
<proteinExistence type="predicted"/>
<reference evidence="1 2" key="2">
    <citation type="journal article" date="2021" name="Curr. Genet.">
        <title>Genetic response to nitrogen starvation in the aggressive Eucalyptus foliar pathogen Teratosphaeria destructans.</title>
        <authorList>
            <person name="Havenga M."/>
            <person name="Wingfield B.D."/>
            <person name="Wingfield M.J."/>
            <person name="Dreyer L.L."/>
            <person name="Roets F."/>
            <person name="Aylward J."/>
        </authorList>
    </citation>
    <scope>NUCLEOTIDE SEQUENCE [LARGE SCALE GENOMIC DNA]</scope>
    <source>
        <strain evidence="1">CMW44962</strain>
    </source>
</reference>
<dbReference type="AlphaFoldDB" id="A0A9W7SWF7"/>